<evidence type="ECO:0000256" key="1">
    <source>
        <dbReference type="SAM" id="MobiDB-lite"/>
    </source>
</evidence>
<protein>
    <recommendedName>
        <fullName evidence="4">Myb-like domain-containing protein</fullName>
    </recommendedName>
</protein>
<evidence type="ECO:0008006" key="4">
    <source>
        <dbReference type="Google" id="ProtNLM"/>
    </source>
</evidence>
<dbReference type="PANTHER" id="PTHR46872:SF5">
    <property type="entry name" value="MYB-LIKE DOMAIN-CONTAINING PROTEIN"/>
    <property type="match status" value="1"/>
</dbReference>
<dbReference type="Gramene" id="Kaladp0071s0058.1.v1.1">
    <property type="protein sequence ID" value="Kaladp0071s0058.1.v1.1"/>
    <property type="gene ID" value="Kaladp0071s0058.v1.1"/>
</dbReference>
<evidence type="ECO:0000313" key="2">
    <source>
        <dbReference type="EnsemblPlants" id="Kaladp0071s0058.1.v1.1"/>
    </source>
</evidence>
<name>A0A7N0UJA8_KALFE</name>
<accession>A0A7N0UJA8</accession>
<feature type="region of interest" description="Disordered" evidence="1">
    <location>
        <begin position="306"/>
        <end position="382"/>
    </location>
</feature>
<dbReference type="PANTHER" id="PTHR46872">
    <property type="entry name" value="DNA BINDING PROTEIN"/>
    <property type="match status" value="1"/>
</dbReference>
<organism evidence="2 3">
    <name type="scientific">Kalanchoe fedtschenkoi</name>
    <name type="common">Lavender scallops</name>
    <name type="synonym">South American air plant</name>
    <dbReference type="NCBI Taxonomy" id="63787"/>
    <lineage>
        <taxon>Eukaryota</taxon>
        <taxon>Viridiplantae</taxon>
        <taxon>Streptophyta</taxon>
        <taxon>Embryophyta</taxon>
        <taxon>Tracheophyta</taxon>
        <taxon>Spermatophyta</taxon>
        <taxon>Magnoliopsida</taxon>
        <taxon>eudicotyledons</taxon>
        <taxon>Gunneridae</taxon>
        <taxon>Pentapetalae</taxon>
        <taxon>Saxifragales</taxon>
        <taxon>Crassulaceae</taxon>
        <taxon>Kalanchoe</taxon>
    </lineage>
</organism>
<dbReference type="AlphaFoldDB" id="A0A7N0UJA8"/>
<evidence type="ECO:0000313" key="3">
    <source>
        <dbReference type="Proteomes" id="UP000594263"/>
    </source>
</evidence>
<dbReference type="CDD" id="cd00167">
    <property type="entry name" value="SANT"/>
    <property type="match status" value="1"/>
</dbReference>
<dbReference type="Proteomes" id="UP000594263">
    <property type="component" value="Unplaced"/>
</dbReference>
<feature type="region of interest" description="Disordered" evidence="1">
    <location>
        <begin position="399"/>
        <end position="447"/>
    </location>
</feature>
<dbReference type="OMA" id="CMSFELH"/>
<reference evidence="2" key="1">
    <citation type="submission" date="2021-01" db="UniProtKB">
        <authorList>
            <consortium name="EnsemblPlants"/>
        </authorList>
    </citation>
    <scope>IDENTIFICATION</scope>
</reference>
<sequence>MGSKRSYDGDEPLQLPYKYSKQCASDEKLNSFTNEKMAPVASNLPCNESHVGHNDQKAPQLVDTINVKNDNEVQTVSHKGHHRFEWIKDSHDDDCGWYREIHRSLSPEYFESNFPRVPVCVGDALPSFLDRYPRKLVPIGANYQAELPEWEPPPNSDPFLISNDENKFMGNCVIPMPDFSLPDQSGIHAGAGRKDCDCNDKGSVRCVRQHVKAARDELFITFGEDKFRELGFVDMGEDISHKWSEEEEQVFHEVVFSNPASLGKDFWPCLSEVFPSRSKADIVSYYFNVFMLRKRAAQNRSRFLDIDSDDDEWHPGHGRSNDNGFVGEDGDSMWVIHDDDSSDEDDDSDDDNSGGDEGTGSAAAYNEKPPQPNMGFPYKENGFLPGNLEDSCISFEYQSGINGSAPTETDSTPTETGVPVKQNNGLKNGKSSDADQTETGDGLNPGCLDDSNHFRQWDQGFSAGLDHLLPTWNMFEEIFGPGSWDDKPAHD</sequence>
<proteinExistence type="predicted"/>
<dbReference type="EnsemblPlants" id="Kaladp0071s0058.1.v1.1">
    <property type="protein sequence ID" value="Kaladp0071s0058.1.v1.1"/>
    <property type="gene ID" value="Kaladp0071s0058.v1.1"/>
</dbReference>
<feature type="compositionally biased region" description="Polar residues" evidence="1">
    <location>
        <begin position="399"/>
        <end position="431"/>
    </location>
</feature>
<keyword evidence="3" id="KW-1185">Reference proteome</keyword>
<dbReference type="InterPro" id="IPR001005">
    <property type="entry name" value="SANT/Myb"/>
</dbReference>
<feature type="compositionally biased region" description="Acidic residues" evidence="1">
    <location>
        <begin position="340"/>
        <end position="354"/>
    </location>
</feature>